<dbReference type="InterPro" id="IPR010131">
    <property type="entry name" value="MdtP/NodT-like"/>
</dbReference>
<evidence type="ECO:0000313" key="1">
    <source>
        <dbReference type="EMBL" id="CBI11605.1"/>
    </source>
</evidence>
<dbReference type="Gene3D" id="2.20.200.10">
    <property type="entry name" value="Outer membrane efflux proteins (OEP)"/>
    <property type="match status" value="1"/>
</dbReference>
<dbReference type="InterPro" id="IPR003423">
    <property type="entry name" value="OMP_efflux"/>
</dbReference>
<dbReference type="NCBIfam" id="TIGR01845">
    <property type="entry name" value="outer_NodT"/>
    <property type="match status" value="1"/>
</dbReference>
<dbReference type="Gene3D" id="1.20.1600.10">
    <property type="entry name" value="Outer membrane efflux proteins (OEP)"/>
    <property type="match status" value="1"/>
</dbReference>
<dbReference type="PANTHER" id="PTHR30203:SF33">
    <property type="entry name" value="BLR4455 PROTEIN"/>
    <property type="match status" value="1"/>
</dbReference>
<dbReference type="SUPFAM" id="SSF56954">
    <property type="entry name" value="Outer membrane efflux proteins (OEP)"/>
    <property type="match status" value="1"/>
</dbReference>
<organism evidence="1">
    <name type="scientific">mine drainage metagenome</name>
    <dbReference type="NCBI Taxonomy" id="410659"/>
    <lineage>
        <taxon>unclassified sequences</taxon>
        <taxon>metagenomes</taxon>
        <taxon>ecological metagenomes</taxon>
    </lineage>
</organism>
<dbReference type="GO" id="GO:0015562">
    <property type="term" value="F:efflux transmembrane transporter activity"/>
    <property type="evidence" value="ECO:0007669"/>
    <property type="project" value="InterPro"/>
</dbReference>
<dbReference type="PANTHER" id="PTHR30203">
    <property type="entry name" value="OUTER MEMBRANE CATION EFFLUX PROTEIN"/>
    <property type="match status" value="1"/>
</dbReference>
<dbReference type="EMBL" id="CABR01000152">
    <property type="protein sequence ID" value="CBI11605.1"/>
    <property type="molecule type" value="Genomic_DNA"/>
</dbReference>
<name>E6QWI2_9ZZZZ</name>
<proteinExistence type="predicted"/>
<accession>E6QWI2</accession>
<dbReference type="AlphaFoldDB" id="E6QWI2"/>
<sequence length="472" mass="51415">MMIRMVFFSGVMLLLGACSLAPTYERPKMSAANTFQEAGNWIPAHTLPPAHTDVWWESFNDPTLNQLETQAQTANQSLLAAAARLAQARAIARAQHARLMPDVTAGATHQNGRISSNRPLFPKGLGTGYQDNLVGVDVNYEIDIWGALRNASTASAALAAASADDLAALHLSIQAELATDYFNLRGTDAELSILQQWANSWQINEQLTQQQLDAGAVNQSNVAQAQQSLNDTLTQLAALRLTRQQLQHAIALIIGANPDTFSLPVAHHFDTQALHPNLGLPSTLLERRPDIASAERAVVAANANIGVARAAFFPVFSLDAALGYENNSSAAWLNAPNQFWSLGPSMFLTLFDGGRLQALSDLARAQWQETAANYRKAVLTAWREVEDDLSNQRELEQEALSAQQSLNSAQTIFQQAQYRYQAGLGNQLDVLQTERTVLSSTTQNIGIHTQRIINSIALVKALGGGWRTDKQE</sequence>
<keyword evidence="1" id="KW-0449">Lipoprotein</keyword>
<dbReference type="Pfam" id="PF02321">
    <property type="entry name" value="OEP"/>
    <property type="match status" value="2"/>
</dbReference>
<gene>
    <name evidence="1" type="ORF">CARN7_2440</name>
</gene>
<protein>
    <submittedName>
        <fullName evidence="1">Putative RND efflux system, outer membrane lipoprotein, NodT</fullName>
    </submittedName>
</protein>
<dbReference type="PROSITE" id="PS51257">
    <property type="entry name" value="PROKAR_LIPOPROTEIN"/>
    <property type="match status" value="1"/>
</dbReference>
<comment type="caution">
    <text evidence="1">The sequence shown here is derived from an EMBL/GenBank/DDBJ whole genome shotgun (WGS) entry which is preliminary data.</text>
</comment>
<reference evidence="1" key="1">
    <citation type="submission" date="2009-10" db="EMBL/GenBank/DDBJ databases">
        <title>Diversity of trophic interactions inside an arsenic-rich microbial ecosystem.</title>
        <authorList>
            <person name="Bertin P.N."/>
            <person name="Heinrich-Salmeron A."/>
            <person name="Pelletier E."/>
            <person name="Goulhen-Chollet F."/>
            <person name="Arsene-Ploetze F."/>
            <person name="Gallien S."/>
            <person name="Calteau A."/>
            <person name="Vallenet D."/>
            <person name="Casiot C."/>
            <person name="Chane-Woon-Ming B."/>
            <person name="Giloteaux L."/>
            <person name="Barakat M."/>
            <person name="Bonnefoy V."/>
            <person name="Bruneel O."/>
            <person name="Chandler M."/>
            <person name="Cleiss J."/>
            <person name="Duran R."/>
            <person name="Elbaz-Poulichet F."/>
            <person name="Fonknechten N."/>
            <person name="Lauga B."/>
            <person name="Mornico D."/>
            <person name="Ortet P."/>
            <person name="Schaeffer C."/>
            <person name="Siguier P."/>
            <person name="Alexander Thil Smith A."/>
            <person name="Van Dorsselaer A."/>
            <person name="Weissenbach J."/>
            <person name="Medigue C."/>
            <person name="Le Paslier D."/>
        </authorList>
    </citation>
    <scope>NUCLEOTIDE SEQUENCE</scope>
</reference>
<dbReference type="GO" id="GO:0016020">
    <property type="term" value="C:membrane"/>
    <property type="evidence" value="ECO:0007669"/>
    <property type="project" value="InterPro"/>
</dbReference>